<sequence length="167" mass="18967">MKHLSLFVCVALLSLGFTRCSDKSAQPTPVPNPLDKLLGKYKCNDSFYIEEVITSSIDGSDRSRTSSGSTTTDIEIAKVSETKFVLILGNPPGSKDTITYKGEFYTFYWSSPHISNLVKTREIQFFADQDSIYMKDDSRDQYYESLKPEDNDIVRVHRLRLLSGKKM</sequence>
<keyword evidence="2" id="KW-1185">Reference proteome</keyword>
<dbReference type="RefSeq" id="WP_106524685.1">
    <property type="nucleotide sequence ID" value="NZ_PYGD01000010.1"/>
</dbReference>
<evidence type="ECO:0000313" key="1">
    <source>
        <dbReference type="EMBL" id="PSK89885.1"/>
    </source>
</evidence>
<comment type="caution">
    <text evidence="1">The sequence shown here is derived from an EMBL/GenBank/DDBJ whole genome shotgun (WGS) entry which is preliminary data.</text>
</comment>
<protein>
    <recommendedName>
        <fullName evidence="3">Lipocalin-like protein</fullName>
    </recommendedName>
</protein>
<organism evidence="1 2">
    <name type="scientific">Taibaiella chishuiensis</name>
    <dbReference type="NCBI Taxonomy" id="1434707"/>
    <lineage>
        <taxon>Bacteria</taxon>
        <taxon>Pseudomonadati</taxon>
        <taxon>Bacteroidota</taxon>
        <taxon>Chitinophagia</taxon>
        <taxon>Chitinophagales</taxon>
        <taxon>Chitinophagaceae</taxon>
        <taxon>Taibaiella</taxon>
    </lineage>
</organism>
<name>A0A2P8CY47_9BACT</name>
<dbReference type="OrthoDB" id="9777975at2"/>
<reference evidence="1 2" key="1">
    <citation type="submission" date="2018-03" db="EMBL/GenBank/DDBJ databases">
        <title>Genomic Encyclopedia of Type Strains, Phase III (KMG-III): the genomes of soil and plant-associated and newly described type strains.</title>
        <authorList>
            <person name="Whitman W."/>
        </authorList>
    </citation>
    <scope>NUCLEOTIDE SEQUENCE [LARGE SCALE GENOMIC DNA]</scope>
    <source>
        <strain evidence="1 2">CGMCC 1.12700</strain>
    </source>
</reference>
<gene>
    <name evidence="1" type="ORF">B0I18_110186</name>
</gene>
<proteinExistence type="predicted"/>
<evidence type="ECO:0000313" key="2">
    <source>
        <dbReference type="Proteomes" id="UP000240572"/>
    </source>
</evidence>
<accession>A0A2P8CY47</accession>
<dbReference type="AlphaFoldDB" id="A0A2P8CY47"/>
<dbReference type="Proteomes" id="UP000240572">
    <property type="component" value="Unassembled WGS sequence"/>
</dbReference>
<evidence type="ECO:0008006" key="3">
    <source>
        <dbReference type="Google" id="ProtNLM"/>
    </source>
</evidence>
<dbReference type="EMBL" id="PYGD01000010">
    <property type="protein sequence ID" value="PSK89885.1"/>
    <property type="molecule type" value="Genomic_DNA"/>
</dbReference>